<keyword evidence="2" id="KW-1185">Reference proteome</keyword>
<comment type="caution">
    <text evidence="1">The sequence shown here is derived from an EMBL/GenBank/DDBJ whole genome shotgun (WGS) entry which is preliminary data.</text>
</comment>
<reference evidence="1 2" key="1">
    <citation type="submission" date="2021-07" db="EMBL/GenBank/DDBJ databases">
        <authorList>
            <person name="Palmer J.M."/>
        </authorList>
    </citation>
    <scope>NUCLEOTIDE SEQUENCE [LARGE SCALE GENOMIC DNA]</scope>
    <source>
        <strain evidence="1 2">AT_MEX2019</strain>
        <tissue evidence="1">Muscle</tissue>
    </source>
</reference>
<evidence type="ECO:0000313" key="2">
    <source>
        <dbReference type="Proteomes" id="UP001345963"/>
    </source>
</evidence>
<accession>A0ABU7A5T0</accession>
<protein>
    <submittedName>
        <fullName evidence="1">Uncharacterized protein</fullName>
    </submittedName>
</protein>
<proteinExistence type="predicted"/>
<sequence length="114" mass="12613">MSWLNTPIHTFKQLYTCLIGLPHFKRSHVSCCRHTHAACGPKKHRSQSTDPEPFKRNVLFSVRAVLSSPVCFVSLVPSRISSGLGVIGHRVAHFMSCALQIVSEFACLCMSVST</sequence>
<evidence type="ECO:0000313" key="1">
    <source>
        <dbReference type="EMBL" id="MED6233240.1"/>
    </source>
</evidence>
<name>A0ABU7A5T0_9TELE</name>
<gene>
    <name evidence="1" type="ORF">ATANTOWER_008978</name>
</gene>
<dbReference type="Proteomes" id="UP001345963">
    <property type="component" value="Unassembled WGS sequence"/>
</dbReference>
<dbReference type="EMBL" id="JAHUTI010002085">
    <property type="protein sequence ID" value="MED6233240.1"/>
    <property type="molecule type" value="Genomic_DNA"/>
</dbReference>
<organism evidence="1 2">
    <name type="scientific">Ataeniobius toweri</name>
    <dbReference type="NCBI Taxonomy" id="208326"/>
    <lineage>
        <taxon>Eukaryota</taxon>
        <taxon>Metazoa</taxon>
        <taxon>Chordata</taxon>
        <taxon>Craniata</taxon>
        <taxon>Vertebrata</taxon>
        <taxon>Euteleostomi</taxon>
        <taxon>Actinopterygii</taxon>
        <taxon>Neopterygii</taxon>
        <taxon>Teleostei</taxon>
        <taxon>Neoteleostei</taxon>
        <taxon>Acanthomorphata</taxon>
        <taxon>Ovalentaria</taxon>
        <taxon>Atherinomorphae</taxon>
        <taxon>Cyprinodontiformes</taxon>
        <taxon>Goodeidae</taxon>
        <taxon>Ataeniobius</taxon>
    </lineage>
</organism>